<comment type="caution">
    <text evidence="2">The sequence shown here is derived from an EMBL/GenBank/DDBJ whole genome shotgun (WGS) entry which is preliminary data.</text>
</comment>
<evidence type="ECO:0000313" key="2">
    <source>
        <dbReference type="EMBL" id="MCP2262594.1"/>
    </source>
</evidence>
<dbReference type="SUPFAM" id="SSF51735">
    <property type="entry name" value="NAD(P)-binding Rossmann-fold domains"/>
    <property type="match status" value="1"/>
</dbReference>
<dbReference type="Proteomes" id="UP001205311">
    <property type="component" value="Unassembled WGS sequence"/>
</dbReference>
<dbReference type="Gene3D" id="3.40.50.720">
    <property type="entry name" value="NAD(P)-binding Rossmann-like Domain"/>
    <property type="match status" value="1"/>
</dbReference>
<dbReference type="InterPro" id="IPR057326">
    <property type="entry name" value="KR_dom"/>
</dbReference>
<dbReference type="CDD" id="cd05233">
    <property type="entry name" value="SDR_c"/>
    <property type="match status" value="1"/>
</dbReference>
<dbReference type="PRINTS" id="PR00081">
    <property type="entry name" value="GDHRDH"/>
</dbReference>
<gene>
    <name evidence="2" type="ORF">LX15_006334</name>
</gene>
<evidence type="ECO:0000259" key="1">
    <source>
        <dbReference type="SMART" id="SM00822"/>
    </source>
</evidence>
<dbReference type="InterPro" id="IPR036291">
    <property type="entry name" value="NAD(P)-bd_dom_sf"/>
</dbReference>
<dbReference type="PANTHER" id="PTHR43975">
    <property type="entry name" value="ZGC:101858"/>
    <property type="match status" value="1"/>
</dbReference>
<accession>A0ABT1I4B2</accession>
<reference evidence="2 3" key="1">
    <citation type="submission" date="2022-06" db="EMBL/GenBank/DDBJ databases">
        <title>Genomic Encyclopedia of Archaeal and Bacterial Type Strains, Phase II (KMG-II): from individual species to whole genera.</title>
        <authorList>
            <person name="Goeker M."/>
        </authorList>
    </citation>
    <scope>NUCLEOTIDE SEQUENCE [LARGE SCALE GENOMIC DNA]</scope>
    <source>
        <strain evidence="2 3">DSM 40477</strain>
    </source>
</reference>
<dbReference type="SMART" id="SM00822">
    <property type="entry name" value="PKS_KR"/>
    <property type="match status" value="1"/>
</dbReference>
<dbReference type="EMBL" id="JAMTCP010000080">
    <property type="protein sequence ID" value="MCP2262594.1"/>
    <property type="molecule type" value="Genomic_DNA"/>
</dbReference>
<dbReference type="InterPro" id="IPR002347">
    <property type="entry name" value="SDR_fam"/>
</dbReference>
<protein>
    <submittedName>
        <fullName evidence="2">NAD(P)-dependent dehydrogenase, short-chain alcohol dehydrogenase family</fullName>
    </submittedName>
</protein>
<proteinExistence type="predicted"/>
<dbReference type="PANTHER" id="PTHR43975:SF2">
    <property type="entry name" value="EG:BACR7A4.14 PROTEIN-RELATED"/>
    <property type="match status" value="1"/>
</dbReference>
<organism evidence="2 3">
    <name type="scientific">Streptoalloteichus tenebrarius (strain ATCC 17920 / DSM 40477 / JCM 4838 / CBS 697.72 / NBRC 16177 / NCIMB 11028 / NRRL B-12390 / A12253. 1 / ISP 5477)</name>
    <name type="common">Streptomyces tenebrarius</name>
    <dbReference type="NCBI Taxonomy" id="1933"/>
    <lineage>
        <taxon>Bacteria</taxon>
        <taxon>Bacillati</taxon>
        <taxon>Actinomycetota</taxon>
        <taxon>Actinomycetes</taxon>
        <taxon>Pseudonocardiales</taxon>
        <taxon>Pseudonocardiaceae</taxon>
        <taxon>Streptoalloteichus</taxon>
    </lineage>
</organism>
<feature type="domain" description="Ketoreductase" evidence="1">
    <location>
        <begin position="14"/>
        <end position="193"/>
    </location>
</feature>
<dbReference type="PRINTS" id="PR00080">
    <property type="entry name" value="SDRFAMILY"/>
</dbReference>
<sequence>MSGRTGQDESLRDAAVVVTGAGSGIGRSVAHAFADAGARVLALGRRAAKLTETARGRQGIRPFAVDITEPGAPEAVAERALAEFGRIDVLVNNAAVVVRSPLGRIDPEQARQQVATNLMAPMFLAQSCLEPLRAARGTIVNVSTAGAVRGWPGNSVYGATKAGLDFLTRTWAVELAPHGVRVVSVAPGPIETEIAENAGFSEERIAELRRTQRARVPMGRIGQPEEVAWWVVNLARPHSGFTTGVVVAVDGGASVAM</sequence>
<dbReference type="RefSeq" id="WP_253674830.1">
    <property type="nucleotide sequence ID" value="NZ_JAMTCP010000080.1"/>
</dbReference>
<keyword evidence="3" id="KW-1185">Reference proteome</keyword>
<name>A0ABT1I4B2_STRSD</name>
<evidence type="ECO:0000313" key="3">
    <source>
        <dbReference type="Proteomes" id="UP001205311"/>
    </source>
</evidence>
<dbReference type="Pfam" id="PF13561">
    <property type="entry name" value="adh_short_C2"/>
    <property type="match status" value="1"/>
</dbReference>